<sequence>LHVVSSAFSDLYLFPHFSEMYLEGTLCDAMIRVKDAEFKVHKLVLMEPSAYFRDLFLRKQSTEQQVYSFSNVSSHIMELILEYAYTSCVELTEDTVEELLEAADYFAISGVTQACCDFLQQKISSKNCINTWKLAELHEFLDLKKMAYFYILEHFEEVVELCADFQLLSVMRLVDLIERAELNVRNESFVFEAILRWVKFAPDKRRRHMEILLSKVRLILLPTTYLANTVCKEDLVRNNKHCVNMVVRVIKILRQHGLRRPLSSYRLPAHVLLAIGGFEENYPSGKIDLYNVRTDSWSTAYENTLAFPQFCGCIYSKGNIYFIGGSKDNICLNSVTSFNLATKTWKEVGTMHDARCYLSVAMLDDQIYAMGGHNMVITLNTAERFNPDTNQWTLIAPMQNRRTDAASAALHGKIYICGGFTVVGKLSSCEVYNPDTDQWTFITRMESGRSGVGVIAYNDQLYVLGGCDDRRVISEVLAYDPSFQCWHTLTPMVHPRRAFGVVLLEDQLYVVGGLAEDDEVATAEVERYDWKTKTWNIVQDLQVPRGAIKCCTVERIPHATNFIVEELQRQYRHRRDIRFGATTAKSTYTKNQRNVYEDITPVYLHEGQQQKTTL</sequence>
<dbReference type="InterPro" id="IPR011333">
    <property type="entry name" value="SKP1/BTB/POZ_sf"/>
</dbReference>
<organism evidence="4 5">
    <name type="scientific">Cyprinodon variegatus</name>
    <name type="common">Sheepshead minnow</name>
    <dbReference type="NCBI Taxonomy" id="28743"/>
    <lineage>
        <taxon>Eukaryota</taxon>
        <taxon>Metazoa</taxon>
        <taxon>Chordata</taxon>
        <taxon>Craniata</taxon>
        <taxon>Vertebrata</taxon>
        <taxon>Euteleostomi</taxon>
        <taxon>Actinopterygii</taxon>
        <taxon>Neopterygii</taxon>
        <taxon>Teleostei</taxon>
        <taxon>Neoteleostei</taxon>
        <taxon>Acanthomorphata</taxon>
        <taxon>Ovalentaria</taxon>
        <taxon>Atherinomorphae</taxon>
        <taxon>Cyprinodontiformes</taxon>
        <taxon>Cyprinodontidae</taxon>
        <taxon>Cyprinodon</taxon>
    </lineage>
</organism>
<dbReference type="STRING" id="28743.ENSCVAP00000023151"/>
<dbReference type="Pfam" id="PF00651">
    <property type="entry name" value="BTB"/>
    <property type="match status" value="1"/>
</dbReference>
<dbReference type="Pfam" id="PF01344">
    <property type="entry name" value="Kelch_1"/>
    <property type="match status" value="1"/>
</dbReference>
<reference evidence="4" key="2">
    <citation type="submission" date="2025-09" db="UniProtKB">
        <authorList>
            <consortium name="Ensembl"/>
        </authorList>
    </citation>
    <scope>IDENTIFICATION</scope>
</reference>
<dbReference type="InterPro" id="IPR017096">
    <property type="entry name" value="BTB-kelch_protein"/>
</dbReference>
<dbReference type="Gene3D" id="2.120.10.80">
    <property type="entry name" value="Kelch-type beta propeller"/>
    <property type="match status" value="2"/>
</dbReference>
<feature type="domain" description="BTB" evidence="3">
    <location>
        <begin position="27"/>
        <end position="93"/>
    </location>
</feature>
<dbReference type="PANTHER" id="PTHR45632:SF3">
    <property type="entry name" value="KELCH-LIKE PROTEIN 32"/>
    <property type="match status" value="1"/>
</dbReference>
<dbReference type="GeneTree" id="ENSGT00940000154664"/>
<dbReference type="InterPro" id="IPR015915">
    <property type="entry name" value="Kelch-typ_b-propeller"/>
</dbReference>
<dbReference type="Pfam" id="PF24681">
    <property type="entry name" value="Kelch_KLHDC2_KLHL20_DRC7"/>
    <property type="match status" value="1"/>
</dbReference>
<name>A0A3Q2DTB9_CYPVA</name>
<dbReference type="InterPro" id="IPR000210">
    <property type="entry name" value="BTB/POZ_dom"/>
</dbReference>
<dbReference type="PANTHER" id="PTHR45632">
    <property type="entry name" value="LD33804P"/>
    <property type="match status" value="1"/>
</dbReference>
<dbReference type="PROSITE" id="PS50097">
    <property type="entry name" value="BTB"/>
    <property type="match status" value="1"/>
</dbReference>
<accession>A0A3Q2DTB9</accession>
<keyword evidence="1" id="KW-0880">Kelch repeat</keyword>
<dbReference type="PIRSF" id="PIRSF037037">
    <property type="entry name" value="Kelch-like_protein_gigaxonin"/>
    <property type="match status" value="1"/>
</dbReference>
<evidence type="ECO:0000313" key="5">
    <source>
        <dbReference type="Proteomes" id="UP000265020"/>
    </source>
</evidence>
<dbReference type="InterPro" id="IPR011705">
    <property type="entry name" value="BACK"/>
</dbReference>
<keyword evidence="2" id="KW-0677">Repeat</keyword>
<dbReference type="SUPFAM" id="SSF117281">
    <property type="entry name" value="Kelch motif"/>
    <property type="match status" value="1"/>
</dbReference>
<dbReference type="Pfam" id="PF07707">
    <property type="entry name" value="BACK"/>
    <property type="match status" value="1"/>
</dbReference>
<dbReference type="SMART" id="SM00612">
    <property type="entry name" value="Kelch"/>
    <property type="match status" value="5"/>
</dbReference>
<evidence type="ECO:0000256" key="2">
    <source>
        <dbReference type="ARBA" id="ARBA00022737"/>
    </source>
</evidence>
<keyword evidence="5" id="KW-1185">Reference proteome</keyword>
<dbReference type="Proteomes" id="UP000265020">
    <property type="component" value="Unassembled WGS sequence"/>
</dbReference>
<evidence type="ECO:0000259" key="3">
    <source>
        <dbReference type="PROSITE" id="PS50097"/>
    </source>
</evidence>
<dbReference type="Gene3D" id="3.30.710.10">
    <property type="entry name" value="Potassium Channel Kv1.1, Chain A"/>
    <property type="match status" value="1"/>
</dbReference>
<evidence type="ECO:0000313" key="4">
    <source>
        <dbReference type="Ensembl" id="ENSCVAP00000023151.1"/>
    </source>
</evidence>
<reference evidence="4" key="1">
    <citation type="submission" date="2025-08" db="UniProtKB">
        <authorList>
            <consortium name="Ensembl"/>
        </authorList>
    </citation>
    <scope>IDENTIFICATION</scope>
</reference>
<dbReference type="Ensembl" id="ENSCVAT00000007475.1">
    <property type="protein sequence ID" value="ENSCVAP00000023151.1"/>
    <property type="gene ID" value="ENSCVAG00000006324.1"/>
</dbReference>
<dbReference type="FunFam" id="1.25.40.420:FF:000001">
    <property type="entry name" value="Kelch-like family member 12"/>
    <property type="match status" value="1"/>
</dbReference>
<dbReference type="InterPro" id="IPR006652">
    <property type="entry name" value="Kelch_1"/>
</dbReference>
<dbReference type="SMART" id="SM00225">
    <property type="entry name" value="BTB"/>
    <property type="match status" value="1"/>
</dbReference>
<protein>
    <submittedName>
        <fullName evidence="4">Kelch like family member 10</fullName>
    </submittedName>
</protein>
<dbReference type="SMART" id="SM00875">
    <property type="entry name" value="BACK"/>
    <property type="match status" value="1"/>
</dbReference>
<dbReference type="AlphaFoldDB" id="A0A3Q2DTB9"/>
<dbReference type="Gene3D" id="1.25.40.420">
    <property type="match status" value="1"/>
</dbReference>
<dbReference type="SUPFAM" id="SSF54695">
    <property type="entry name" value="POZ domain"/>
    <property type="match status" value="1"/>
</dbReference>
<evidence type="ECO:0000256" key="1">
    <source>
        <dbReference type="ARBA" id="ARBA00022441"/>
    </source>
</evidence>
<proteinExistence type="predicted"/>